<feature type="domain" description="DUF7041" evidence="1">
    <location>
        <begin position="10"/>
        <end position="83"/>
    </location>
</feature>
<accession>A0A0A9Y7A4</accession>
<evidence type="ECO:0000313" key="2">
    <source>
        <dbReference type="EMBL" id="JAG26968.1"/>
    </source>
</evidence>
<gene>
    <name evidence="2" type="primary">ESC1</name>
    <name evidence="2" type="ORF">CM83_105056</name>
</gene>
<dbReference type="PANTHER" id="PTHR33327">
    <property type="entry name" value="ENDONUCLEASE"/>
    <property type="match status" value="1"/>
</dbReference>
<feature type="non-terminal residue" evidence="2">
    <location>
        <position position="1"/>
    </location>
</feature>
<proteinExistence type="predicted"/>
<sequence length="126" mass="14614">HHSGKRINVALWLAQVEAQFRRKNTTDDEEKFDTIVGVIDTSVLTQVSDLVTNPPPEEKYDTLKKRLIDCFTESEERKLQKLLRDVALGDRKPSQLLREMRELANNTVSEDLLKTLWLQNLPTNVR</sequence>
<dbReference type="AlphaFoldDB" id="A0A0A9Y7A4"/>
<dbReference type="EMBL" id="GBHO01016636">
    <property type="protein sequence ID" value="JAG26968.1"/>
    <property type="molecule type" value="Transcribed_RNA"/>
</dbReference>
<dbReference type="Pfam" id="PF23055">
    <property type="entry name" value="DUF7041"/>
    <property type="match status" value="1"/>
</dbReference>
<protein>
    <submittedName>
        <fullName evidence="2">Silent chromatin protein ESC1</fullName>
    </submittedName>
</protein>
<dbReference type="InterPro" id="IPR055469">
    <property type="entry name" value="DUF7041"/>
</dbReference>
<reference evidence="2" key="2">
    <citation type="submission" date="2014-07" db="EMBL/GenBank/DDBJ databases">
        <authorList>
            <person name="Hull J."/>
        </authorList>
    </citation>
    <scope>NUCLEOTIDE SEQUENCE</scope>
</reference>
<feature type="non-terminal residue" evidence="2">
    <location>
        <position position="126"/>
    </location>
</feature>
<organism evidence="2">
    <name type="scientific">Lygus hesperus</name>
    <name type="common">Western plant bug</name>
    <dbReference type="NCBI Taxonomy" id="30085"/>
    <lineage>
        <taxon>Eukaryota</taxon>
        <taxon>Metazoa</taxon>
        <taxon>Ecdysozoa</taxon>
        <taxon>Arthropoda</taxon>
        <taxon>Hexapoda</taxon>
        <taxon>Insecta</taxon>
        <taxon>Pterygota</taxon>
        <taxon>Neoptera</taxon>
        <taxon>Paraneoptera</taxon>
        <taxon>Hemiptera</taxon>
        <taxon>Heteroptera</taxon>
        <taxon>Panheteroptera</taxon>
        <taxon>Cimicomorpha</taxon>
        <taxon>Miridae</taxon>
        <taxon>Mirini</taxon>
        <taxon>Lygus</taxon>
    </lineage>
</organism>
<evidence type="ECO:0000259" key="1">
    <source>
        <dbReference type="Pfam" id="PF23055"/>
    </source>
</evidence>
<name>A0A0A9Y7A4_LYGHE</name>
<reference evidence="2" key="1">
    <citation type="journal article" date="2014" name="PLoS ONE">
        <title>Transcriptome-Based Identification of ABC Transporters in the Western Tarnished Plant Bug Lygus hesperus.</title>
        <authorList>
            <person name="Hull J.J."/>
            <person name="Chaney K."/>
            <person name="Geib S.M."/>
            <person name="Fabrick J.A."/>
            <person name="Brent C.S."/>
            <person name="Walsh D."/>
            <person name="Lavine L.C."/>
        </authorList>
    </citation>
    <scope>NUCLEOTIDE SEQUENCE</scope>
</reference>
<dbReference type="PANTHER" id="PTHR33327:SF3">
    <property type="entry name" value="RNA-DIRECTED DNA POLYMERASE"/>
    <property type="match status" value="1"/>
</dbReference>